<organism evidence="2 3">
    <name type="scientific">Sporolactobacillus laevolacticus DSM 442</name>
    <dbReference type="NCBI Taxonomy" id="1395513"/>
    <lineage>
        <taxon>Bacteria</taxon>
        <taxon>Bacillati</taxon>
        <taxon>Bacillota</taxon>
        <taxon>Bacilli</taxon>
        <taxon>Bacillales</taxon>
        <taxon>Sporolactobacillaceae</taxon>
        <taxon>Sporolactobacillus</taxon>
    </lineage>
</organism>
<feature type="transmembrane region" description="Helical" evidence="1">
    <location>
        <begin position="40"/>
        <end position="63"/>
    </location>
</feature>
<keyword evidence="1" id="KW-1133">Transmembrane helix</keyword>
<dbReference type="Proteomes" id="UP000018296">
    <property type="component" value="Unassembled WGS sequence"/>
</dbReference>
<dbReference type="EMBL" id="AWTC01000003">
    <property type="protein sequence ID" value="EST12987.1"/>
    <property type="molecule type" value="Genomic_DNA"/>
</dbReference>
<comment type="caution">
    <text evidence="2">The sequence shown here is derived from an EMBL/GenBank/DDBJ whole genome shotgun (WGS) entry which is preliminary data.</text>
</comment>
<keyword evidence="1" id="KW-0472">Membrane</keyword>
<reference evidence="2 3" key="1">
    <citation type="journal article" date="2013" name="Genome Announc.">
        <title>Genome Sequence of Sporolactobacillus laevolacticus DSM442, an Efficient Polymer-Grade D-Lactate Producer from Agricultural Waste Cottonseed as a Nitrogen Source.</title>
        <authorList>
            <person name="Wang H."/>
            <person name="Wang L."/>
            <person name="Ju J."/>
            <person name="Yu B."/>
            <person name="Ma Y."/>
        </authorList>
    </citation>
    <scope>NUCLEOTIDE SEQUENCE [LARGE SCALE GENOMIC DNA]</scope>
    <source>
        <strain evidence="2 3">DSM 442</strain>
    </source>
</reference>
<accession>V6IZN5</accession>
<protein>
    <submittedName>
        <fullName evidence="2">Uncharacterized protein</fullName>
    </submittedName>
</protein>
<dbReference type="PATRIC" id="fig|1395513.3.peg.961"/>
<keyword evidence="1" id="KW-0812">Transmembrane</keyword>
<name>V6IZN5_9BACL</name>
<keyword evidence="3" id="KW-1185">Reference proteome</keyword>
<dbReference type="AlphaFoldDB" id="V6IZN5"/>
<sequence>MLIKQVIRPADAHYLFNGHPLVFPEFLECITYLKTAVQKWAAVAIYFFIGSNICLCLFITIMISQ</sequence>
<evidence type="ECO:0000256" key="1">
    <source>
        <dbReference type="SAM" id="Phobius"/>
    </source>
</evidence>
<dbReference type="STRING" id="1395513.P343_04695"/>
<evidence type="ECO:0000313" key="2">
    <source>
        <dbReference type="EMBL" id="EST12987.1"/>
    </source>
</evidence>
<proteinExistence type="predicted"/>
<evidence type="ECO:0000313" key="3">
    <source>
        <dbReference type="Proteomes" id="UP000018296"/>
    </source>
</evidence>
<gene>
    <name evidence="2" type="ORF">P343_04695</name>
</gene>